<protein>
    <submittedName>
        <fullName evidence="1">PBS lyase HEAT-like repeat protein</fullName>
    </submittedName>
</protein>
<reference evidence="1 2" key="1">
    <citation type="submission" date="2016-06" db="EMBL/GenBank/DDBJ databases">
        <title>Genome sequence of Clostridium acetireducens DSM 10703.</title>
        <authorList>
            <person name="Poehlein A."/>
            <person name="Fluechter S."/>
            <person name="Duerre P."/>
            <person name="Daniel R."/>
        </authorList>
    </citation>
    <scope>NUCLEOTIDE SEQUENCE [LARGE SCALE GENOMIC DNA]</scope>
    <source>
        <strain evidence="1 2">DSM 10703</strain>
    </source>
</reference>
<evidence type="ECO:0000313" key="1">
    <source>
        <dbReference type="EMBL" id="OFI04957.1"/>
    </source>
</evidence>
<dbReference type="InterPro" id="IPR016024">
    <property type="entry name" value="ARM-type_fold"/>
</dbReference>
<dbReference type="AlphaFoldDB" id="A0A1E8EWD6"/>
<name>A0A1E8EWD6_9CLOT</name>
<proteinExistence type="predicted"/>
<dbReference type="EMBL" id="LZFO01000038">
    <property type="protein sequence ID" value="OFI04957.1"/>
    <property type="molecule type" value="Genomic_DNA"/>
</dbReference>
<dbReference type="GO" id="GO:0016829">
    <property type="term" value="F:lyase activity"/>
    <property type="evidence" value="ECO:0007669"/>
    <property type="project" value="UniProtKB-KW"/>
</dbReference>
<dbReference type="PATRIC" id="fig|1121290.3.peg.2040"/>
<dbReference type="SUPFAM" id="SSF48371">
    <property type="entry name" value="ARM repeat"/>
    <property type="match status" value="1"/>
</dbReference>
<dbReference type="Proteomes" id="UP000175744">
    <property type="component" value="Unassembled WGS sequence"/>
</dbReference>
<dbReference type="InterPro" id="IPR011989">
    <property type="entry name" value="ARM-like"/>
</dbReference>
<dbReference type="RefSeq" id="WP_070111008.1">
    <property type="nucleotide sequence ID" value="NZ_LZFO01000038.1"/>
</dbReference>
<gene>
    <name evidence="1" type="ORF">CLOACE_20280</name>
</gene>
<sequence>MNNSLLKFNWNSIESYSQEQITYFLYLEGKTVEVICKIRNLDKEIVKQHILNGKIKYGILAKSSNEKDLFKIMCKSGKQDKIDTLNKLDDVNKDNFIKFIKDNYTDMRTREKEVAVWIIGELKSLECKDILVKALVHNHVNVRRMAVSAMGKIQNNIFEIALIRALSDENSQVVYYAIKALIKIKSEKALDKIKNIYDKTEKSYLKKLCKSFIEDLENKGE</sequence>
<keyword evidence="1" id="KW-0456">Lyase</keyword>
<dbReference type="Gene3D" id="1.25.10.10">
    <property type="entry name" value="Leucine-rich Repeat Variant"/>
    <property type="match status" value="1"/>
</dbReference>
<accession>A0A1E8EWD6</accession>
<dbReference type="OrthoDB" id="1706421at2"/>
<keyword evidence="2" id="KW-1185">Reference proteome</keyword>
<organism evidence="1 2">
    <name type="scientific">Clostridium acetireducens DSM 10703</name>
    <dbReference type="NCBI Taxonomy" id="1121290"/>
    <lineage>
        <taxon>Bacteria</taxon>
        <taxon>Bacillati</taxon>
        <taxon>Bacillota</taxon>
        <taxon>Clostridia</taxon>
        <taxon>Eubacteriales</taxon>
        <taxon>Clostridiaceae</taxon>
        <taxon>Clostridium</taxon>
    </lineage>
</organism>
<comment type="caution">
    <text evidence="1">The sequence shown here is derived from an EMBL/GenBank/DDBJ whole genome shotgun (WGS) entry which is preliminary data.</text>
</comment>
<evidence type="ECO:0000313" key="2">
    <source>
        <dbReference type="Proteomes" id="UP000175744"/>
    </source>
</evidence>
<dbReference type="STRING" id="1121290.CLAOCE_20280"/>